<keyword evidence="6" id="KW-0175">Coiled coil</keyword>
<gene>
    <name evidence="8" type="ORF">CISIN_1g038389mg</name>
</gene>
<dbReference type="SMART" id="SM00353">
    <property type="entry name" value="HLH"/>
    <property type="match status" value="1"/>
</dbReference>
<dbReference type="GO" id="GO:0005634">
    <property type="term" value="C:nucleus"/>
    <property type="evidence" value="ECO:0000318"/>
    <property type="project" value="GO_Central"/>
</dbReference>
<dbReference type="PaxDb" id="2711-XP_006466366.1"/>
<dbReference type="InterPro" id="IPR054502">
    <property type="entry name" value="bHLH-TF_ACT-like_plant"/>
</dbReference>
<keyword evidence="3" id="KW-0238">DNA-binding</keyword>
<dbReference type="eggNOG" id="ENOG502QQHH">
    <property type="taxonomic scope" value="Eukaryota"/>
</dbReference>
<accession>A0A067GGJ4</accession>
<dbReference type="PANTHER" id="PTHR31945:SF15">
    <property type="entry name" value="TRANSCRIPTION FACTOR BHLH61-RELATED"/>
    <property type="match status" value="1"/>
</dbReference>
<reference evidence="8 9" key="1">
    <citation type="submission" date="2014-04" db="EMBL/GenBank/DDBJ databases">
        <authorList>
            <consortium name="International Citrus Genome Consortium"/>
            <person name="Gmitter F."/>
            <person name="Chen C."/>
            <person name="Farmerie W."/>
            <person name="Harkins T."/>
            <person name="Desany B."/>
            <person name="Mohiuddin M."/>
            <person name="Kodira C."/>
            <person name="Borodovsky M."/>
            <person name="Lomsadze A."/>
            <person name="Burns P."/>
            <person name="Jenkins J."/>
            <person name="Prochnik S."/>
            <person name="Shu S."/>
            <person name="Chapman J."/>
            <person name="Pitluck S."/>
            <person name="Schmutz J."/>
            <person name="Rokhsar D."/>
        </authorList>
    </citation>
    <scope>NUCLEOTIDE SEQUENCE</scope>
</reference>
<dbReference type="PROSITE" id="PS50888">
    <property type="entry name" value="BHLH"/>
    <property type="match status" value="1"/>
</dbReference>
<dbReference type="InterPro" id="IPR036638">
    <property type="entry name" value="HLH_DNA-bd_sf"/>
</dbReference>
<keyword evidence="4" id="KW-0804">Transcription</keyword>
<dbReference type="GO" id="GO:0003700">
    <property type="term" value="F:DNA-binding transcription factor activity"/>
    <property type="evidence" value="ECO:0000318"/>
    <property type="project" value="GO_Central"/>
</dbReference>
<dbReference type="SMR" id="A0A067GGJ4"/>
<dbReference type="Proteomes" id="UP000027120">
    <property type="component" value="Unassembled WGS sequence"/>
</dbReference>
<dbReference type="GO" id="GO:0006355">
    <property type="term" value="P:regulation of DNA-templated transcription"/>
    <property type="evidence" value="ECO:0000318"/>
    <property type="project" value="GO_Central"/>
</dbReference>
<proteinExistence type="predicted"/>
<evidence type="ECO:0000313" key="9">
    <source>
        <dbReference type="Proteomes" id="UP000027120"/>
    </source>
</evidence>
<dbReference type="Pfam" id="PF00010">
    <property type="entry name" value="HLH"/>
    <property type="match status" value="1"/>
</dbReference>
<keyword evidence="9" id="KW-1185">Reference proteome</keyword>
<dbReference type="Gene3D" id="4.10.280.10">
    <property type="entry name" value="Helix-loop-helix DNA-binding domain"/>
    <property type="match status" value="1"/>
</dbReference>
<evidence type="ECO:0000259" key="7">
    <source>
        <dbReference type="PROSITE" id="PS50888"/>
    </source>
</evidence>
<evidence type="ECO:0000313" key="8">
    <source>
        <dbReference type="EMBL" id="KDO78724.1"/>
    </source>
</evidence>
<evidence type="ECO:0000256" key="6">
    <source>
        <dbReference type="SAM" id="Coils"/>
    </source>
</evidence>
<evidence type="ECO:0000256" key="2">
    <source>
        <dbReference type="ARBA" id="ARBA00023015"/>
    </source>
</evidence>
<keyword evidence="5" id="KW-0539">Nucleus</keyword>
<comment type="subcellular location">
    <subcellularLocation>
        <location evidence="1">Nucleus</location>
    </subcellularLocation>
</comment>
<dbReference type="SUPFAM" id="SSF47459">
    <property type="entry name" value="HLH, helix-loop-helix DNA-binding domain"/>
    <property type="match status" value="1"/>
</dbReference>
<dbReference type="EMBL" id="KK784878">
    <property type="protein sequence ID" value="KDO78724.1"/>
    <property type="molecule type" value="Genomic_DNA"/>
</dbReference>
<evidence type="ECO:0000256" key="1">
    <source>
        <dbReference type="ARBA" id="ARBA00004123"/>
    </source>
</evidence>
<dbReference type="AlphaFoldDB" id="A0A067GGJ4"/>
<protein>
    <recommendedName>
        <fullName evidence="7">BHLH domain-containing protein</fullName>
    </recommendedName>
</protein>
<dbReference type="InterPro" id="IPR051358">
    <property type="entry name" value="TF_AMS/ICE1/BHLH6-like"/>
</dbReference>
<feature type="coiled-coil region" evidence="6">
    <location>
        <begin position="220"/>
        <end position="247"/>
    </location>
</feature>
<organism evidence="8 9">
    <name type="scientific">Citrus sinensis</name>
    <name type="common">Sweet orange</name>
    <name type="synonym">Citrus aurantium var. sinensis</name>
    <dbReference type="NCBI Taxonomy" id="2711"/>
    <lineage>
        <taxon>Eukaryota</taxon>
        <taxon>Viridiplantae</taxon>
        <taxon>Streptophyta</taxon>
        <taxon>Embryophyta</taxon>
        <taxon>Tracheophyta</taxon>
        <taxon>Spermatophyta</taxon>
        <taxon>Magnoliopsida</taxon>
        <taxon>eudicotyledons</taxon>
        <taxon>Gunneridae</taxon>
        <taxon>Pentapetalae</taxon>
        <taxon>rosids</taxon>
        <taxon>malvids</taxon>
        <taxon>Sapindales</taxon>
        <taxon>Rutaceae</taxon>
        <taxon>Aurantioideae</taxon>
        <taxon>Citrus</taxon>
    </lineage>
</organism>
<keyword evidence="2" id="KW-0805">Transcription regulation</keyword>
<name>A0A067GGJ4_CITSI</name>
<dbReference type="GO" id="GO:0046983">
    <property type="term" value="F:protein dimerization activity"/>
    <property type="evidence" value="ECO:0007669"/>
    <property type="project" value="InterPro"/>
</dbReference>
<dbReference type="GO" id="GO:0043565">
    <property type="term" value="F:sequence-specific DNA binding"/>
    <property type="evidence" value="ECO:0000318"/>
    <property type="project" value="GO_Central"/>
</dbReference>
<dbReference type="PANTHER" id="PTHR31945">
    <property type="entry name" value="TRANSCRIPTION FACTOR SCREAM2-RELATED"/>
    <property type="match status" value="1"/>
</dbReference>
<dbReference type="Pfam" id="PF22754">
    <property type="entry name" value="bHLH-TF_ACT-like_plant"/>
    <property type="match status" value="1"/>
</dbReference>
<dbReference type="STRING" id="2711.A0A067GGJ4"/>
<evidence type="ECO:0000256" key="4">
    <source>
        <dbReference type="ARBA" id="ARBA00023163"/>
    </source>
</evidence>
<feature type="domain" description="BHLH" evidence="7">
    <location>
        <begin position="181"/>
        <end position="230"/>
    </location>
</feature>
<evidence type="ECO:0000256" key="5">
    <source>
        <dbReference type="ARBA" id="ARBA00023242"/>
    </source>
</evidence>
<sequence>MELTQHGFLEELLAPPIARRDAWSSFSGGLNEYLPSGWILDSLDESSTLAAAASNPSSFVGFSAAPSEASFECPPFTDHLHQGYHPFVDGFTVPEVDTSSYTKNEIPSFPSAQEEYPPMVVEEDRDQLCLRSSDHLHQNHSFEETKSSCAEIEQATSNITNQGFNMGLCVDRKRKNKKLEGQPSKNLMAERRRRKRLNDRLSMLRSIVPKISKMDRTSILGDTIDYLKELLERINKLQEEETELGANQLLIGKFTELKSNEASVRNSPKFDVERREIDTRIDICCSSKPGLLLSTVNTLEVLGLEIQQCVISCFNDFSLQASCSEAAERRTLLSSEEIKQALFSNAGYGGKCL</sequence>
<evidence type="ECO:0000256" key="3">
    <source>
        <dbReference type="ARBA" id="ARBA00023125"/>
    </source>
</evidence>
<dbReference type="InterPro" id="IPR011598">
    <property type="entry name" value="bHLH_dom"/>
</dbReference>